<evidence type="ECO:0000313" key="1">
    <source>
        <dbReference type="EMBL" id="GAF10920.1"/>
    </source>
</evidence>
<gene>
    <name evidence="1" type="ORF">JCM16418_5157</name>
</gene>
<reference evidence="1 2" key="1">
    <citation type="journal article" date="2014" name="Genome Announc.">
        <title>Draft Genome Sequence of Paenibacillus pini JCM 16418T, Isolated from the Rhizosphere of Pine Tree.</title>
        <authorList>
            <person name="Yuki M."/>
            <person name="Oshima K."/>
            <person name="Suda W."/>
            <person name="Oshida Y."/>
            <person name="Kitamura K."/>
            <person name="Iida Y."/>
            <person name="Hattori M."/>
            <person name="Ohkuma M."/>
        </authorList>
    </citation>
    <scope>NUCLEOTIDE SEQUENCE [LARGE SCALE GENOMIC DNA]</scope>
    <source>
        <strain evidence="1 2">JCM 16418</strain>
    </source>
</reference>
<name>W7YJ34_9BACL</name>
<keyword evidence="2" id="KW-1185">Reference proteome</keyword>
<dbReference type="EMBL" id="BAVZ01000052">
    <property type="protein sequence ID" value="GAF10920.1"/>
    <property type="molecule type" value="Genomic_DNA"/>
</dbReference>
<sequence length="53" mass="5915">MFTPPSSLILFGVSPHNKLSLCLSNNSSFMNTVFFVLICPAEAVKHMYLLLLK</sequence>
<proteinExistence type="predicted"/>
<comment type="caution">
    <text evidence="1">The sequence shown here is derived from an EMBL/GenBank/DDBJ whole genome shotgun (WGS) entry which is preliminary data.</text>
</comment>
<dbReference type="Proteomes" id="UP000019364">
    <property type="component" value="Unassembled WGS sequence"/>
</dbReference>
<organism evidence="1 2">
    <name type="scientific">Paenibacillus pini JCM 16418</name>
    <dbReference type="NCBI Taxonomy" id="1236976"/>
    <lineage>
        <taxon>Bacteria</taxon>
        <taxon>Bacillati</taxon>
        <taxon>Bacillota</taxon>
        <taxon>Bacilli</taxon>
        <taxon>Bacillales</taxon>
        <taxon>Paenibacillaceae</taxon>
        <taxon>Paenibacillus</taxon>
    </lineage>
</organism>
<accession>W7YJ34</accession>
<evidence type="ECO:0000313" key="2">
    <source>
        <dbReference type="Proteomes" id="UP000019364"/>
    </source>
</evidence>
<dbReference type="AlphaFoldDB" id="W7YJ34"/>
<protein>
    <submittedName>
        <fullName evidence="1">Uncharacterized protein</fullName>
    </submittedName>
</protein>